<reference evidence="2" key="1">
    <citation type="journal article" date="2011" name="Plant Physiol.">
        <title>Comprehensive sequence analysis of 24,783 barley full-length cDNAs derived from 12 clone libraries.</title>
        <authorList>
            <person name="Matsumoto T."/>
            <person name="Tanaka T."/>
            <person name="Sakai H."/>
            <person name="Amano N."/>
            <person name="Kanamori H."/>
            <person name="Kurita K."/>
            <person name="Kikuta A."/>
            <person name="Kamiya K."/>
            <person name="Yamamoto M."/>
            <person name="Ikawa H."/>
            <person name="Fujii N."/>
            <person name="Hori K."/>
            <person name="Itoh T."/>
            <person name="Sato K."/>
        </authorList>
    </citation>
    <scope>NUCLEOTIDE SEQUENCE</scope>
    <source>
        <tissue evidence="2">Shoot and root</tissue>
    </source>
</reference>
<sequence>MCTPLLTGESTARSYHARMQLCLGSNPVEEDAKAAVAMSSEPSQRLHEVERLRIGRPDDPLKLPPQVLHPSAGKPAGAGSHGPELLHRPPLPVGHRLPPDCEPHAPAVAVHQPLGRLQESTPAAGPLPLALEHDPAGDGDVRAHEAGRQVEDQDRRGHGRLCRRRVLVQEEADAAVAGGREEERAAEDGGDGDAVGRRRGETQRGVAREERGGEEAPPEAGQPRRPRDVAAFARGLLLLGGAASAAAAAVFDGHDSRRHARIYTHESRQGNIKSGSLKLWRGLIN</sequence>
<evidence type="ECO:0000313" key="2">
    <source>
        <dbReference type="EMBL" id="BAJ94100.1"/>
    </source>
</evidence>
<proteinExistence type="evidence at transcript level"/>
<evidence type="ECO:0000256" key="1">
    <source>
        <dbReference type="SAM" id="MobiDB-lite"/>
    </source>
</evidence>
<name>F2DG79_HORVV</name>
<feature type="region of interest" description="Disordered" evidence="1">
    <location>
        <begin position="172"/>
        <end position="226"/>
    </location>
</feature>
<dbReference type="EMBL" id="AK362896">
    <property type="protein sequence ID" value="BAJ94100.1"/>
    <property type="molecule type" value="mRNA"/>
</dbReference>
<feature type="compositionally biased region" description="Basic and acidic residues" evidence="1">
    <location>
        <begin position="131"/>
        <end position="156"/>
    </location>
</feature>
<protein>
    <submittedName>
        <fullName evidence="2">Predicted protein</fullName>
    </submittedName>
</protein>
<dbReference type="AlphaFoldDB" id="F2DG79"/>
<feature type="region of interest" description="Disordered" evidence="1">
    <location>
        <begin position="118"/>
        <end position="156"/>
    </location>
</feature>
<feature type="compositionally biased region" description="Basic and acidic residues" evidence="1">
    <location>
        <begin position="194"/>
        <end position="214"/>
    </location>
</feature>
<accession>F2DG79</accession>
<organism evidence="2">
    <name type="scientific">Hordeum vulgare subsp. vulgare</name>
    <name type="common">Domesticated barley</name>
    <dbReference type="NCBI Taxonomy" id="112509"/>
    <lineage>
        <taxon>Eukaryota</taxon>
        <taxon>Viridiplantae</taxon>
        <taxon>Streptophyta</taxon>
        <taxon>Embryophyta</taxon>
        <taxon>Tracheophyta</taxon>
        <taxon>Spermatophyta</taxon>
        <taxon>Magnoliopsida</taxon>
        <taxon>Liliopsida</taxon>
        <taxon>Poales</taxon>
        <taxon>Poaceae</taxon>
        <taxon>BOP clade</taxon>
        <taxon>Pooideae</taxon>
        <taxon>Triticodae</taxon>
        <taxon>Triticeae</taxon>
        <taxon>Hordeinae</taxon>
        <taxon>Hordeum</taxon>
    </lineage>
</organism>
<feature type="region of interest" description="Disordered" evidence="1">
    <location>
        <begin position="55"/>
        <end position="84"/>
    </location>
</feature>